<keyword evidence="2" id="KW-1185">Reference proteome</keyword>
<gene>
    <name evidence="1" type="ORF">FYJ73_09205</name>
</gene>
<name>A0A7K0KFY2_9BACT</name>
<organism evidence="1 2">
    <name type="scientific">Hallella mizrahii</name>
    <dbReference type="NCBI Taxonomy" id="2606637"/>
    <lineage>
        <taxon>Bacteria</taxon>
        <taxon>Pseudomonadati</taxon>
        <taxon>Bacteroidota</taxon>
        <taxon>Bacteroidia</taxon>
        <taxon>Bacteroidales</taxon>
        <taxon>Prevotellaceae</taxon>
        <taxon>Hallella</taxon>
    </lineage>
</organism>
<dbReference type="Pfam" id="PF17145">
    <property type="entry name" value="DUF5119"/>
    <property type="match status" value="1"/>
</dbReference>
<dbReference type="Proteomes" id="UP000438914">
    <property type="component" value="Unassembled WGS sequence"/>
</dbReference>
<dbReference type="EMBL" id="VUNG01000022">
    <property type="protein sequence ID" value="MST84841.1"/>
    <property type="molecule type" value="Genomic_DNA"/>
</dbReference>
<dbReference type="PROSITE" id="PS51257">
    <property type="entry name" value="PROKAR_LIPOPROTEIN"/>
    <property type="match status" value="1"/>
</dbReference>
<dbReference type="AlphaFoldDB" id="A0A7K0KFY2"/>
<sequence>MKHYMIFLLTGILLQGFCSCGEDSFLNRRELGDNRGEVTEMMLYVDWNKYADGKPTGMTAFTYGEEAGKAYAVSNNVDSMLLSRPMDKYRLLLFNLSPDEYGSMDFLDMDNFDSARVMLTPITQRQNHSWDKGVVYQRDPEQLYVARDTLDFSYQSSQVTKRSSDMTDTWRYSALEQPQPYVTQLVIRVRVIGIRSLKSVEGSISGFSAGYYLGRNCGTDSTGTQLLDAWKITVDSVGANDGYITTSISTFGLPPKADRQSSDNVLKLAFTLVDNTVRVYTVDVGNKIVELPDLEVGSKLKYQMTLYSSVADVNLPNVKPSGEGSGFNAEVDDWDNGGDYDIVF</sequence>
<evidence type="ECO:0000313" key="2">
    <source>
        <dbReference type="Proteomes" id="UP000438914"/>
    </source>
</evidence>
<accession>A0A7K0KFY2</accession>
<reference evidence="1 2" key="1">
    <citation type="submission" date="2019-08" db="EMBL/GenBank/DDBJ databases">
        <title>In-depth cultivation of the pig gut microbiome towards novel bacterial diversity and tailored functional studies.</title>
        <authorList>
            <person name="Wylensek D."/>
            <person name="Hitch T.C.A."/>
            <person name="Clavel T."/>
        </authorList>
    </citation>
    <scope>NUCLEOTIDE SEQUENCE [LARGE SCALE GENOMIC DNA]</scope>
    <source>
        <strain evidence="1 2">LKV-178-WT-2A</strain>
    </source>
</reference>
<evidence type="ECO:0000313" key="1">
    <source>
        <dbReference type="EMBL" id="MST84841.1"/>
    </source>
</evidence>
<comment type="caution">
    <text evidence="1">The sequence shown here is derived from an EMBL/GenBank/DDBJ whole genome shotgun (WGS) entry which is preliminary data.</text>
</comment>
<proteinExistence type="predicted"/>
<dbReference type="InterPro" id="IPR033410">
    <property type="entry name" value="DUF5119"/>
</dbReference>
<protein>
    <submittedName>
        <fullName evidence="1">DUF5119 domain-containing protein</fullName>
    </submittedName>
</protein>